<sequence>MITDDERVVDEEEFAVSSKPKQLSSDVVRSGMKVEDDFTKLGSLKDRKGDWESSAKDAAEFDKKTVVEEELINAGKVKANLERFVTGAVNENGEEEEDVERDPNIIREGKKGGRKEELNFKQVGEVKNKWKTGDVEGAEVKEISKEDLEELKKGPGLKERFKERTEEEETTTKSWDASELDTSTAASARKSFLEGSAFQSGPVEKSAELSDVEFKKLQSFKEKFEKGVAEGSFEKTAIDLQLEGLGDLKAAFEKIDSTEMKPEERAKLKQKEIEAEFKRYKLARIAAAKREAEEAASADGGPGKGIEVPTEELGSIKDRFEKGEVFSSATGEKSELDVEIKMAGKAREKFKQIEAEAPQNIATPEKQKKASKWDKKEKAAPEVINKRIVEEEPDEPEPEDAYDVKNLMKKFKNIGHDTTAAVPHERHLDLEGIKVEAKNIKDQFEKAVDADEEEKLAERQRKLEEEFARLKEAKEAAAAEAEPEEEQETVAPKEEIHVAADHATKMAAKWEKIQKKEAKKAERSKMPQKAHVDK</sequence>
<evidence type="ECO:0000313" key="2">
    <source>
        <dbReference type="EMBL" id="MFH4977656.1"/>
    </source>
</evidence>
<keyword evidence="3" id="KW-1185">Reference proteome</keyword>
<protein>
    <submittedName>
        <fullName evidence="2">Uncharacterized protein</fullName>
    </submittedName>
</protein>
<feature type="region of interest" description="Disordered" evidence="1">
    <location>
        <begin position="510"/>
        <end position="534"/>
    </location>
</feature>
<feature type="compositionally biased region" description="Basic and acidic residues" evidence="1">
    <location>
        <begin position="152"/>
        <end position="165"/>
    </location>
</feature>
<name>A0ABD6EEL3_9BILA</name>
<feature type="region of interest" description="Disordered" evidence="1">
    <location>
        <begin position="291"/>
        <end position="314"/>
    </location>
</feature>
<evidence type="ECO:0000256" key="1">
    <source>
        <dbReference type="SAM" id="MobiDB-lite"/>
    </source>
</evidence>
<evidence type="ECO:0000313" key="3">
    <source>
        <dbReference type="Proteomes" id="UP001608902"/>
    </source>
</evidence>
<feature type="region of interest" description="Disordered" evidence="1">
    <location>
        <begin position="354"/>
        <end position="400"/>
    </location>
</feature>
<feature type="region of interest" description="Disordered" evidence="1">
    <location>
        <begin position="472"/>
        <end position="492"/>
    </location>
</feature>
<dbReference type="Proteomes" id="UP001608902">
    <property type="component" value="Unassembled WGS sequence"/>
</dbReference>
<reference evidence="2 3" key="1">
    <citation type="submission" date="2024-08" db="EMBL/GenBank/DDBJ databases">
        <title>Gnathostoma spinigerum genome.</title>
        <authorList>
            <person name="Gonzalez-Bertolin B."/>
            <person name="Monzon S."/>
            <person name="Zaballos A."/>
            <person name="Jimenez P."/>
            <person name="Dekumyoy P."/>
            <person name="Varona S."/>
            <person name="Cuesta I."/>
            <person name="Sumanam S."/>
            <person name="Adisakwattana P."/>
            <person name="Gasser R.B."/>
            <person name="Hernandez-Gonzalez A."/>
            <person name="Young N.D."/>
            <person name="Perteguer M.J."/>
        </authorList>
    </citation>
    <scope>NUCLEOTIDE SEQUENCE [LARGE SCALE GENOMIC DNA]</scope>
    <source>
        <strain evidence="2">AL3</strain>
        <tissue evidence="2">Liver</tissue>
    </source>
</reference>
<gene>
    <name evidence="2" type="ORF">AB6A40_004365</name>
</gene>
<organism evidence="2 3">
    <name type="scientific">Gnathostoma spinigerum</name>
    <dbReference type="NCBI Taxonomy" id="75299"/>
    <lineage>
        <taxon>Eukaryota</taxon>
        <taxon>Metazoa</taxon>
        <taxon>Ecdysozoa</taxon>
        <taxon>Nematoda</taxon>
        <taxon>Chromadorea</taxon>
        <taxon>Rhabditida</taxon>
        <taxon>Spirurina</taxon>
        <taxon>Gnathostomatomorpha</taxon>
        <taxon>Gnathostomatoidea</taxon>
        <taxon>Gnathostomatidae</taxon>
        <taxon>Gnathostoma</taxon>
    </lineage>
</organism>
<feature type="compositionally biased region" description="Acidic residues" evidence="1">
    <location>
        <begin position="391"/>
        <end position="400"/>
    </location>
</feature>
<accession>A0ABD6EEL3</accession>
<comment type="caution">
    <text evidence="2">The sequence shown here is derived from an EMBL/GenBank/DDBJ whole genome shotgun (WGS) entry which is preliminary data.</text>
</comment>
<feature type="compositionally biased region" description="Basic and acidic residues" evidence="1">
    <location>
        <begin position="365"/>
        <end position="390"/>
    </location>
</feature>
<dbReference type="EMBL" id="JBGFUD010002486">
    <property type="protein sequence ID" value="MFH4977656.1"/>
    <property type="molecule type" value="Genomic_DNA"/>
</dbReference>
<dbReference type="AlphaFoldDB" id="A0ABD6EEL3"/>
<proteinExistence type="predicted"/>
<feature type="region of interest" description="Disordered" evidence="1">
    <location>
        <begin position="152"/>
        <end position="181"/>
    </location>
</feature>